<dbReference type="EMBL" id="AP024483">
    <property type="protein sequence ID" value="BCS82743.1"/>
    <property type="molecule type" value="Genomic_DNA"/>
</dbReference>
<reference evidence="2 3" key="1">
    <citation type="submission" date="2021-02" db="EMBL/GenBank/DDBJ databases">
        <title>Cotonvirus japonicus, which uses Golgi apparatus of host cells for its virion factory, phylogenetically links tailed tupanvirus and icosahedral mimivirus.</title>
        <authorList>
            <person name="Takahashi H."/>
            <person name="Fukaya S."/>
            <person name="Song C."/>
            <person name="Murata K."/>
            <person name="Takemura M."/>
        </authorList>
    </citation>
    <scope>NUCLEOTIDE SEQUENCE [LARGE SCALE GENOMIC DNA]</scope>
</reference>
<evidence type="ECO:0000259" key="1">
    <source>
        <dbReference type="Pfam" id="PF03372"/>
    </source>
</evidence>
<feature type="domain" description="Endonuclease/exonuclease/phosphatase" evidence="1">
    <location>
        <begin position="7"/>
        <end position="255"/>
    </location>
</feature>
<accession>A0ABM7NRF2</accession>
<evidence type="ECO:0000313" key="3">
    <source>
        <dbReference type="Proteomes" id="UP001321479"/>
    </source>
</evidence>
<dbReference type="Pfam" id="PF03372">
    <property type="entry name" value="Exo_endo_phos"/>
    <property type="match status" value="1"/>
</dbReference>
<dbReference type="RefSeq" id="YP_010841351.1">
    <property type="nucleotide sequence ID" value="NC_079139.1"/>
</dbReference>
<sequence>MNQFKVCTYNVNFSRRTIGQFEEYHWTSRSAAIYDQMQKINADIWCIQEIHQDNVDEFITTMSDFHWFMEKNNPMPGKITNIGIGIRKNFDRSDIEAASYNFNQYHNGGENFIYCKIKSINTVIVSVHFPMNLDARKATVYNFDKLLEKLDYEHLIITGDFNSFPDLWGYQQIPELNKICGTYSASEFAVNESDGMYARRSFRAYPYDVVPAKCLKMTGKLDHILVKNLSIAENTDVIVHENSYVKSTSITPSDHFPVSAILKW</sequence>
<name>A0ABM7NRF2_9VIRU</name>
<dbReference type="GeneID" id="80557948"/>
<proteinExistence type="predicted"/>
<evidence type="ECO:0000313" key="2">
    <source>
        <dbReference type="EMBL" id="BCS82743.1"/>
    </source>
</evidence>
<dbReference type="Gene3D" id="3.60.10.10">
    <property type="entry name" value="Endonuclease/exonuclease/phosphatase"/>
    <property type="match status" value="1"/>
</dbReference>
<dbReference type="InterPro" id="IPR005135">
    <property type="entry name" value="Endo/exonuclease/phosphatase"/>
</dbReference>
<dbReference type="Proteomes" id="UP001321479">
    <property type="component" value="Segment"/>
</dbReference>
<dbReference type="SUPFAM" id="SSF56219">
    <property type="entry name" value="DNase I-like"/>
    <property type="match status" value="1"/>
</dbReference>
<dbReference type="InterPro" id="IPR036691">
    <property type="entry name" value="Endo/exonu/phosph_ase_sf"/>
</dbReference>
<keyword evidence="3" id="KW-1185">Reference proteome</keyword>
<protein>
    <recommendedName>
        <fullName evidence="1">Endonuclease/exonuclease/phosphatase domain-containing protein</fullName>
    </recommendedName>
</protein>
<organism evidence="2 3">
    <name type="scientific">Cotonvirus japonicus</name>
    <dbReference type="NCBI Taxonomy" id="2811091"/>
    <lineage>
        <taxon>Viruses</taxon>
        <taxon>Varidnaviria</taxon>
        <taxon>Bamfordvirae</taxon>
        <taxon>Nucleocytoviricota</taxon>
        <taxon>Megaviricetes</taxon>
        <taxon>Imitervirales</taxon>
        <taxon>Mimiviridae</taxon>
        <taxon>Megamimivirinae</taxon>
        <taxon>Cotonvirus</taxon>
        <taxon>Cotonvirus japonicum</taxon>
    </lineage>
</organism>